<name>A0ABT8A9J8_9PROT</name>
<feature type="transmembrane region" description="Helical" evidence="2">
    <location>
        <begin position="49"/>
        <end position="72"/>
    </location>
</feature>
<keyword evidence="2" id="KW-0472">Membrane</keyword>
<evidence type="ECO:0000256" key="1">
    <source>
        <dbReference type="SAM" id="MobiDB-lite"/>
    </source>
</evidence>
<organism evidence="3 4">
    <name type="scientific">Paeniroseomonas aquatica</name>
    <dbReference type="NCBI Taxonomy" id="373043"/>
    <lineage>
        <taxon>Bacteria</taxon>
        <taxon>Pseudomonadati</taxon>
        <taxon>Pseudomonadota</taxon>
        <taxon>Alphaproteobacteria</taxon>
        <taxon>Acetobacterales</taxon>
        <taxon>Acetobacteraceae</taxon>
        <taxon>Paeniroseomonas</taxon>
    </lineage>
</organism>
<dbReference type="Proteomes" id="UP001529369">
    <property type="component" value="Unassembled WGS sequence"/>
</dbReference>
<evidence type="ECO:0000256" key="2">
    <source>
        <dbReference type="SAM" id="Phobius"/>
    </source>
</evidence>
<evidence type="ECO:0000313" key="3">
    <source>
        <dbReference type="EMBL" id="MDN3566188.1"/>
    </source>
</evidence>
<protein>
    <submittedName>
        <fullName evidence="3">Uncharacterized protein</fullName>
    </submittedName>
</protein>
<feature type="compositionally biased region" description="Low complexity" evidence="1">
    <location>
        <begin position="1"/>
        <end position="15"/>
    </location>
</feature>
<keyword evidence="2" id="KW-0812">Transmembrane</keyword>
<dbReference type="RefSeq" id="WP_290318087.1">
    <property type="nucleotide sequence ID" value="NZ_JAUFPN010000166.1"/>
</dbReference>
<keyword evidence="4" id="KW-1185">Reference proteome</keyword>
<gene>
    <name evidence="3" type="ORF">QWZ14_17605</name>
</gene>
<proteinExistence type="predicted"/>
<keyword evidence="2" id="KW-1133">Transmembrane helix</keyword>
<sequence length="74" mass="7469">MSEAVPHAAASPAADRPMDDPTRPRPAGAGGLPEAAPRRGRPEAEPPSALATMAQGSVLLGVLVLLFVLAGFRG</sequence>
<accession>A0ABT8A9J8</accession>
<dbReference type="EMBL" id="JAUFPN010000166">
    <property type="protein sequence ID" value="MDN3566188.1"/>
    <property type="molecule type" value="Genomic_DNA"/>
</dbReference>
<comment type="caution">
    <text evidence="3">The sequence shown here is derived from an EMBL/GenBank/DDBJ whole genome shotgun (WGS) entry which is preliminary data.</text>
</comment>
<reference evidence="4" key="1">
    <citation type="journal article" date="2019" name="Int. J. Syst. Evol. Microbiol.">
        <title>The Global Catalogue of Microorganisms (GCM) 10K type strain sequencing project: providing services to taxonomists for standard genome sequencing and annotation.</title>
        <authorList>
            <consortium name="The Broad Institute Genomics Platform"/>
            <consortium name="The Broad Institute Genome Sequencing Center for Infectious Disease"/>
            <person name="Wu L."/>
            <person name="Ma J."/>
        </authorList>
    </citation>
    <scope>NUCLEOTIDE SEQUENCE [LARGE SCALE GENOMIC DNA]</scope>
    <source>
        <strain evidence="4">CECT 7131</strain>
    </source>
</reference>
<feature type="region of interest" description="Disordered" evidence="1">
    <location>
        <begin position="1"/>
        <end position="49"/>
    </location>
</feature>
<evidence type="ECO:0000313" key="4">
    <source>
        <dbReference type="Proteomes" id="UP001529369"/>
    </source>
</evidence>